<reference evidence="3" key="1">
    <citation type="submission" date="2020-05" db="EMBL/GenBank/DDBJ databases">
        <title>WGS assembly of Panicum virgatum.</title>
        <authorList>
            <person name="Lovell J.T."/>
            <person name="Jenkins J."/>
            <person name="Shu S."/>
            <person name="Juenger T.E."/>
            <person name="Schmutz J."/>
        </authorList>
    </citation>
    <scope>NUCLEOTIDE SEQUENCE</scope>
    <source>
        <strain evidence="3">AP13</strain>
    </source>
</reference>
<dbReference type="GO" id="GO:0006629">
    <property type="term" value="P:lipid metabolic process"/>
    <property type="evidence" value="ECO:0007669"/>
    <property type="project" value="InterPro"/>
</dbReference>
<evidence type="ECO:0008006" key="5">
    <source>
        <dbReference type="Google" id="ProtNLM"/>
    </source>
</evidence>
<name>A0A8T0QSU9_PANVG</name>
<gene>
    <name evidence="3" type="ORF">PVAP13_6NG005300</name>
</gene>
<sequence length="411" mass="43425">MMARRLLLLAAAASLAATLLLPGPATALQVGDTCSADAACGSGLHCSACGGGGGGDRICTRAAPIDPATHGTGLPFNNYSWLTTHNSFALAGAVSAATGQAVITQTNQEDTVTAQLKNGVRGLMLDTYDFNNDVWLCHSFGGICYNFTAFQPAINVFKEIQTFLDANPSEVITIFLEDYTAIGSLPKVFNASGLMKYWFPVAKMPKSGGNWPLLKDMISQNQRLVVFTSKKSKEASEGIAYEWNYVVENQYGDGGMVEGQCPNRSESPAMDSKSQSLVLMNFFTTDPSQTGVCGNNSAPLVSMLKTCHAASGNRWPNFIAVDFYMRSDGGGAPLATDVANGHMVCGCDNIAYCKANSTFGTCVIPPPPPPRAPTPGSSSRAGDANSAMGTVSHHHCSFFLGLASLLVLLLW</sequence>
<feature type="chain" id="PRO_5035851050" description="PI-PLC X domain-containing protein" evidence="2">
    <location>
        <begin position="28"/>
        <end position="411"/>
    </location>
</feature>
<evidence type="ECO:0000313" key="3">
    <source>
        <dbReference type="EMBL" id="KAG2576103.1"/>
    </source>
</evidence>
<dbReference type="InterPro" id="IPR051057">
    <property type="entry name" value="PI-PLC_domain"/>
</dbReference>
<dbReference type="Pfam" id="PF26178">
    <property type="entry name" value="PI-PLC_cat"/>
    <property type="match status" value="1"/>
</dbReference>
<dbReference type="GO" id="GO:0008081">
    <property type="term" value="F:phosphoric diester hydrolase activity"/>
    <property type="evidence" value="ECO:0007669"/>
    <property type="project" value="InterPro"/>
</dbReference>
<dbReference type="EMBL" id="CM029048">
    <property type="protein sequence ID" value="KAG2576103.1"/>
    <property type="molecule type" value="Genomic_DNA"/>
</dbReference>
<evidence type="ECO:0000256" key="1">
    <source>
        <dbReference type="SAM" id="MobiDB-lite"/>
    </source>
</evidence>
<feature type="signal peptide" evidence="2">
    <location>
        <begin position="1"/>
        <end position="27"/>
    </location>
</feature>
<comment type="caution">
    <text evidence="3">The sequence shown here is derived from an EMBL/GenBank/DDBJ whole genome shotgun (WGS) entry which is preliminary data.</text>
</comment>
<keyword evidence="2" id="KW-0732">Signal</keyword>
<proteinExistence type="predicted"/>
<dbReference type="AlphaFoldDB" id="A0A8T0QSU9"/>
<dbReference type="Proteomes" id="UP000823388">
    <property type="component" value="Chromosome 6N"/>
</dbReference>
<feature type="region of interest" description="Disordered" evidence="1">
    <location>
        <begin position="366"/>
        <end position="386"/>
    </location>
</feature>
<keyword evidence="4" id="KW-1185">Reference proteome</keyword>
<dbReference type="PANTHER" id="PTHR13593">
    <property type="match status" value="1"/>
</dbReference>
<dbReference type="PROSITE" id="PS50007">
    <property type="entry name" value="PIPLC_X_DOMAIN"/>
    <property type="match status" value="1"/>
</dbReference>
<protein>
    <recommendedName>
        <fullName evidence="5">PI-PLC X domain-containing protein</fullName>
    </recommendedName>
</protein>
<dbReference type="InterPro" id="IPR006311">
    <property type="entry name" value="TAT_signal"/>
</dbReference>
<dbReference type="SUPFAM" id="SSF51695">
    <property type="entry name" value="PLC-like phosphodiesterases"/>
    <property type="match status" value="1"/>
</dbReference>
<evidence type="ECO:0000256" key="2">
    <source>
        <dbReference type="SAM" id="SignalP"/>
    </source>
</evidence>
<dbReference type="CDD" id="cd08588">
    <property type="entry name" value="PI-PLCc_At5g67130_like"/>
    <property type="match status" value="1"/>
</dbReference>
<dbReference type="PANTHER" id="PTHR13593:SF145">
    <property type="entry name" value="OS08G0103500 PROTEIN"/>
    <property type="match status" value="1"/>
</dbReference>
<dbReference type="Gene3D" id="3.20.20.190">
    <property type="entry name" value="Phosphatidylinositol (PI) phosphodiesterase"/>
    <property type="match status" value="1"/>
</dbReference>
<dbReference type="PROSITE" id="PS51318">
    <property type="entry name" value="TAT"/>
    <property type="match status" value="1"/>
</dbReference>
<evidence type="ECO:0000313" key="4">
    <source>
        <dbReference type="Proteomes" id="UP000823388"/>
    </source>
</evidence>
<accession>A0A8T0QSU9</accession>
<dbReference type="InterPro" id="IPR017946">
    <property type="entry name" value="PLC-like_Pdiesterase_TIM-brl"/>
</dbReference>
<organism evidence="3 4">
    <name type="scientific">Panicum virgatum</name>
    <name type="common">Blackwell switchgrass</name>
    <dbReference type="NCBI Taxonomy" id="38727"/>
    <lineage>
        <taxon>Eukaryota</taxon>
        <taxon>Viridiplantae</taxon>
        <taxon>Streptophyta</taxon>
        <taxon>Embryophyta</taxon>
        <taxon>Tracheophyta</taxon>
        <taxon>Spermatophyta</taxon>
        <taxon>Magnoliopsida</taxon>
        <taxon>Liliopsida</taxon>
        <taxon>Poales</taxon>
        <taxon>Poaceae</taxon>
        <taxon>PACMAD clade</taxon>
        <taxon>Panicoideae</taxon>
        <taxon>Panicodae</taxon>
        <taxon>Paniceae</taxon>
        <taxon>Panicinae</taxon>
        <taxon>Panicum</taxon>
        <taxon>Panicum sect. Hiantes</taxon>
    </lineage>
</organism>